<evidence type="ECO:0000313" key="1">
    <source>
        <dbReference type="EMBL" id="AHC14286.1"/>
    </source>
</evidence>
<dbReference type="STRING" id="1307761.L21SP2_0866"/>
<evidence type="ECO:0000313" key="2">
    <source>
        <dbReference type="Proteomes" id="UP000018680"/>
    </source>
</evidence>
<keyword evidence="2" id="KW-1185">Reference proteome</keyword>
<dbReference type="AlphaFoldDB" id="V5WGJ4"/>
<name>V5WGJ4_9SPIO</name>
<dbReference type="HOGENOM" id="CLU_3066049_0_0_12"/>
<gene>
    <name evidence="1" type="ORF">L21SP2_0866</name>
</gene>
<reference evidence="1 2" key="1">
    <citation type="journal article" date="2015" name="Stand. Genomic Sci.">
        <title>Complete genome sequence and description of Salinispira pacifica gen. nov., sp. nov., a novel spirochaete isolated form a hypersaline microbial mat.</title>
        <authorList>
            <person name="Ben Hania W."/>
            <person name="Joseph M."/>
            <person name="Schumann P."/>
            <person name="Bunk B."/>
            <person name="Fiebig A."/>
            <person name="Sproer C."/>
            <person name="Klenk H.P."/>
            <person name="Fardeau M.L."/>
            <person name="Spring S."/>
        </authorList>
    </citation>
    <scope>NUCLEOTIDE SEQUENCE [LARGE SCALE GENOMIC DNA]</scope>
    <source>
        <strain evidence="1 2">L21-RPul-D2</strain>
    </source>
</reference>
<dbReference type="Proteomes" id="UP000018680">
    <property type="component" value="Chromosome"/>
</dbReference>
<proteinExistence type="predicted"/>
<organism evidence="1 2">
    <name type="scientific">Salinispira pacifica</name>
    <dbReference type="NCBI Taxonomy" id="1307761"/>
    <lineage>
        <taxon>Bacteria</taxon>
        <taxon>Pseudomonadati</taxon>
        <taxon>Spirochaetota</taxon>
        <taxon>Spirochaetia</taxon>
        <taxon>Spirochaetales</taxon>
        <taxon>Spirochaetaceae</taxon>
        <taxon>Salinispira</taxon>
    </lineage>
</organism>
<accession>V5WGJ4</accession>
<sequence length="53" mass="6032">MRLMAAPIAAGGEPSLGDLRLTKQKFSKPEVSQHDESRANRHSCHLHGLYRFW</sequence>
<dbReference type="KEGG" id="slr:L21SP2_0866"/>
<dbReference type="EMBL" id="CP006939">
    <property type="protein sequence ID" value="AHC14286.1"/>
    <property type="molecule type" value="Genomic_DNA"/>
</dbReference>
<protein>
    <submittedName>
        <fullName evidence="1">Uncharacterized protein</fullName>
    </submittedName>
</protein>